<sequence>MCVMRSMARRQRGVIRTWKAAQGYGFLAPEQGGEEVFVHKTRKGAYQMIFWLLVGLHLLGLAGVVGVVGRF</sequence>
<keyword evidence="1" id="KW-0472">Membrane</keyword>
<evidence type="ECO:0000259" key="2">
    <source>
        <dbReference type="Pfam" id="PF00313"/>
    </source>
</evidence>
<evidence type="ECO:0000256" key="1">
    <source>
        <dbReference type="SAM" id="Phobius"/>
    </source>
</evidence>
<evidence type="ECO:0000313" key="3">
    <source>
        <dbReference type="EMBL" id="PDV98377.1"/>
    </source>
</evidence>
<protein>
    <recommendedName>
        <fullName evidence="2">CSD domain-containing protein</fullName>
    </recommendedName>
</protein>
<dbReference type="SUPFAM" id="SSF50249">
    <property type="entry name" value="Nucleic acid-binding proteins"/>
    <property type="match status" value="1"/>
</dbReference>
<dbReference type="OrthoDB" id="9810590at2"/>
<dbReference type="CDD" id="cd04458">
    <property type="entry name" value="CSP_CDS"/>
    <property type="match status" value="1"/>
</dbReference>
<keyword evidence="1" id="KW-0812">Transmembrane</keyword>
<dbReference type="Pfam" id="PF00313">
    <property type="entry name" value="CSD"/>
    <property type="match status" value="1"/>
</dbReference>
<organism evidence="3 4">
    <name type="scientific">Candidatus Chloroploca asiatica</name>
    <dbReference type="NCBI Taxonomy" id="1506545"/>
    <lineage>
        <taxon>Bacteria</taxon>
        <taxon>Bacillati</taxon>
        <taxon>Chloroflexota</taxon>
        <taxon>Chloroflexia</taxon>
        <taxon>Chloroflexales</taxon>
        <taxon>Chloroflexineae</taxon>
        <taxon>Oscillochloridaceae</taxon>
        <taxon>Candidatus Chloroploca</taxon>
    </lineage>
</organism>
<proteinExistence type="predicted"/>
<dbReference type="PIRSF" id="PIRSF002599">
    <property type="entry name" value="Cold_shock_A"/>
    <property type="match status" value="1"/>
</dbReference>
<dbReference type="Proteomes" id="UP000220922">
    <property type="component" value="Unassembled WGS sequence"/>
</dbReference>
<comment type="caution">
    <text evidence="3">The sequence shown here is derived from an EMBL/GenBank/DDBJ whole genome shotgun (WGS) entry which is preliminary data.</text>
</comment>
<dbReference type="InterPro" id="IPR012340">
    <property type="entry name" value="NA-bd_OB-fold"/>
</dbReference>
<dbReference type="EMBL" id="LYXE01000102">
    <property type="protein sequence ID" value="PDV98377.1"/>
    <property type="molecule type" value="Genomic_DNA"/>
</dbReference>
<name>A0A2H3L7V3_9CHLR</name>
<dbReference type="InterPro" id="IPR002059">
    <property type="entry name" value="CSP_DNA-bd"/>
</dbReference>
<evidence type="ECO:0000313" key="4">
    <source>
        <dbReference type="Proteomes" id="UP000220922"/>
    </source>
</evidence>
<keyword evidence="4" id="KW-1185">Reference proteome</keyword>
<feature type="transmembrane region" description="Helical" evidence="1">
    <location>
        <begin position="49"/>
        <end position="69"/>
    </location>
</feature>
<dbReference type="GO" id="GO:0003676">
    <property type="term" value="F:nucleic acid binding"/>
    <property type="evidence" value="ECO:0007669"/>
    <property type="project" value="InterPro"/>
</dbReference>
<keyword evidence="1" id="KW-1133">Transmembrane helix</keyword>
<dbReference type="AlphaFoldDB" id="A0A2H3L7V3"/>
<accession>A0A2H3L7V3</accession>
<dbReference type="InterPro" id="IPR012156">
    <property type="entry name" value="Cold_shock_CspA"/>
</dbReference>
<gene>
    <name evidence="3" type="ORF">A9Q02_15565</name>
</gene>
<feature type="domain" description="CSD" evidence="2">
    <location>
        <begin position="12"/>
        <end position="41"/>
    </location>
</feature>
<dbReference type="Gene3D" id="2.40.50.140">
    <property type="entry name" value="Nucleic acid-binding proteins"/>
    <property type="match status" value="1"/>
</dbReference>
<reference evidence="3 4" key="1">
    <citation type="submission" date="2016-05" db="EMBL/GenBank/DDBJ databases">
        <authorList>
            <person name="Lavstsen T."/>
            <person name="Jespersen J.S."/>
        </authorList>
    </citation>
    <scope>NUCLEOTIDE SEQUENCE [LARGE SCALE GENOMIC DNA]</scope>
    <source>
        <strain evidence="3 4">B7-9</strain>
    </source>
</reference>